<dbReference type="Proteomes" id="UP000007069">
    <property type="component" value="Chromosome"/>
</dbReference>
<sequence length="38" mass="4106">MFGAAWMARNTAFLRAVHLIDACARCIGGRYAQSPAHA</sequence>
<dbReference type="KEGG" id="xcv:XCV4354"/>
<dbReference type="HOGENOM" id="CLU_3334816_0_0_6"/>
<evidence type="ECO:0000313" key="1">
    <source>
        <dbReference type="EMBL" id="CAJ26085.1"/>
    </source>
</evidence>
<dbReference type="AlphaFoldDB" id="Q3BMC8"/>
<gene>
    <name evidence="1" type="ordered locus">XCV4354</name>
</gene>
<dbReference type="EMBL" id="AM039952">
    <property type="protein sequence ID" value="CAJ26085.1"/>
    <property type="molecule type" value="Genomic_DNA"/>
</dbReference>
<proteinExistence type="predicted"/>
<reference evidence="1 2" key="1">
    <citation type="journal article" date="2005" name="J. Bacteriol.">
        <title>Insights into genome plasticity and pathogenicity of the plant pathogenic Bacterium Xanthomonas campestris pv. vesicatoria revealed by the complete genome sequence.</title>
        <authorList>
            <person name="Thieme F."/>
            <person name="Koebnik R."/>
            <person name="Bekel T."/>
            <person name="Berger C."/>
            <person name="Boch J."/>
            <person name="Buettner D."/>
            <person name="Caldana C."/>
            <person name="Gaigalat L."/>
            <person name="Goesmann A."/>
            <person name="Kay S."/>
            <person name="Kirchner O."/>
            <person name="Lanz C."/>
            <person name="Linke B."/>
            <person name="McHardy A.C."/>
            <person name="Meyer F."/>
            <person name="Mittenhuber G."/>
            <person name="Nies D.H."/>
            <person name="Niesbach-Kloesgen U."/>
            <person name="Patschkowski T."/>
            <person name="Rueckert C."/>
            <person name="Rupp O."/>
            <person name="Schneicker S."/>
            <person name="Schuster S.C."/>
            <person name="Vorhoelter F.J."/>
            <person name="Weber E."/>
            <person name="Puehler A."/>
            <person name="Bonas U."/>
            <person name="Bartels D."/>
            <person name="Kaiser O."/>
        </authorList>
    </citation>
    <scope>NUCLEOTIDE SEQUENCE [LARGE SCALE GENOMIC DNA]</scope>
    <source>
        <strain evidence="1 2">85-10</strain>
    </source>
</reference>
<evidence type="ECO:0000313" key="2">
    <source>
        <dbReference type="Proteomes" id="UP000007069"/>
    </source>
</evidence>
<name>Q3BMC8_XANE5</name>
<protein>
    <submittedName>
        <fullName evidence="1">Uncharacterized protein</fullName>
    </submittedName>
</protein>
<accession>Q3BMC8</accession>
<organism evidence="2">
    <name type="scientific">Xanthomonas euvesicatoria pv. vesicatoria (strain 85-10)</name>
    <name type="common">Xanthomonas campestris pv. vesicatoria</name>
    <dbReference type="NCBI Taxonomy" id="316273"/>
    <lineage>
        <taxon>Bacteria</taxon>
        <taxon>Pseudomonadati</taxon>
        <taxon>Pseudomonadota</taxon>
        <taxon>Gammaproteobacteria</taxon>
        <taxon>Lysobacterales</taxon>
        <taxon>Lysobacteraceae</taxon>
        <taxon>Xanthomonas</taxon>
    </lineage>
</organism>